<dbReference type="SUPFAM" id="SSF52058">
    <property type="entry name" value="L domain-like"/>
    <property type="match status" value="1"/>
</dbReference>
<comment type="caution">
    <text evidence="2">The sequence shown here is derived from an EMBL/GenBank/DDBJ whole genome shotgun (WGS) entry which is preliminary data.</text>
</comment>
<evidence type="ECO:0000313" key="2">
    <source>
        <dbReference type="EMBL" id="CAE8710336.1"/>
    </source>
</evidence>
<name>A0A813KTU6_POLGL</name>
<dbReference type="Proteomes" id="UP000626109">
    <property type="component" value="Unassembled WGS sequence"/>
</dbReference>
<accession>A0A813KTU6</accession>
<dbReference type="PANTHER" id="PTHR45752:SF195">
    <property type="entry name" value="LEUCINE-RICH REPEAT (LRR) FAMILY PROTEIN-RELATED"/>
    <property type="match status" value="1"/>
</dbReference>
<evidence type="ECO:0000313" key="3">
    <source>
        <dbReference type="Proteomes" id="UP000626109"/>
    </source>
</evidence>
<gene>
    <name evidence="2" type="ORF">PGLA2088_LOCUS35896</name>
</gene>
<dbReference type="InterPro" id="IPR050715">
    <property type="entry name" value="LRR-SigEffector_domain"/>
</dbReference>
<dbReference type="InterPro" id="IPR036181">
    <property type="entry name" value="MIT_dom_sf"/>
</dbReference>
<dbReference type="Gene3D" id="3.80.10.10">
    <property type="entry name" value="Ribonuclease Inhibitor"/>
    <property type="match status" value="2"/>
</dbReference>
<dbReference type="InterPro" id="IPR032675">
    <property type="entry name" value="LRR_dom_sf"/>
</dbReference>
<feature type="region of interest" description="Disordered" evidence="1">
    <location>
        <begin position="472"/>
        <end position="499"/>
    </location>
</feature>
<dbReference type="PANTHER" id="PTHR45752">
    <property type="entry name" value="LEUCINE-RICH REPEAT-CONTAINING"/>
    <property type="match status" value="1"/>
</dbReference>
<organism evidence="2 3">
    <name type="scientific">Polarella glacialis</name>
    <name type="common">Dinoflagellate</name>
    <dbReference type="NCBI Taxonomy" id="89957"/>
    <lineage>
        <taxon>Eukaryota</taxon>
        <taxon>Sar</taxon>
        <taxon>Alveolata</taxon>
        <taxon>Dinophyceae</taxon>
        <taxon>Suessiales</taxon>
        <taxon>Suessiaceae</taxon>
        <taxon>Polarella</taxon>
    </lineage>
</organism>
<sequence>MATIAEGRCAWLAGEGLQAEAKAAELERQGLSAQASLHHLRAASKLKEAAAICPTESGDKAALEEHAADISARAVYLESLGGMPASLPLEDHIGELSLSLDPSAAKPPDEEQVSALVARAGVTGAQAELSDEGFRLVKALCCQAEMQTYLRRALDSDWRQVRPDAASELEFVACAQRLAGRGGAAGGETTPIEGFGQLREDLRTSCWVELKLGPGQDRLEVAVAMENEARAFEAAGKAQEAVDAYRRAVAVLNLVYSFDPRCKNPKIKDMVSSRRVELESLAARLVLNSAGSAPKQGSSDTEVEERLRTRGERVLAKVTAVSQSEGGFQYHLEYDIGNKGRIAKPRVAWDVPEWQLLEMQTTTATTTAATTAPASTMMQRNSAVLQAPEDELHPKQHGLGLGHWITKLKAGDQILHERCYGQAVVATVLEVYHEEEACRLEYLTLVKDDFGNSRQRLRTALVSFSGLLQQQQQRQQKQEEEEEEEQQQPQQQLQSGPPVEKRAMRLHELQDLRSLIEHRCVAESWHDQETLKPLQPEDVNLYHLNHFLICPSTLPEGVAILCPSIDTDRARCGQVVVQSDPNSAWADQVVGQGEVTEVFDVDWQKFIVVKVCKGRFMKKQGSTLIVDSMSGWCDDAWPNRVSLSYQEVLRYSKGLLPEAVAPDWFCSHWWGEAVLDFIKCCEKHVAIHDLGAESAYWVCAYANRQHELGVDLGSDPMQSSFLKAMELSEGVLLILDPDATPFLRIWCCFEGGIVSLAQRGALSNQPGACSDCPGRETLQRLAARDGKEDRRSALQLDIATVDGNGMAQLITQRLTKQEEQMEESRRQASYLPSGWEAKSQRETGFPVELVRKGLRVKVSKARASQESDKTQILNALAGRSITELEAEPNYRHPKLHQVDTTLRGIFAAAVLRVAVVKDLSISESGNLPLELVEVALREDFSRQELEMNLEGVAEQHHLSALCKAVKHLKNLTRWHLDLSSCSNLSIAELGQALELITNLKELSVNLEECIGLTGISDLGRSLGALTNLQQLSVCLGGGKRLTSIAELGRSVGLLTNLQQLTVELVYCPGLTSIAELGRSLGALTHLQQLNVYLGDCRGLTGISELGRGLGALTNLWQLSVYLRDCTGLTNIAELGRSLGALTNLKNLSVDLENCTGLTSIAELGRSLGALANLQALSVDLRGCTGLTCIAELGRSLGALANLQALSVELRGCTGLTCIAELGRSLGALTNLWQLSVSLSGCTGLTSIAELGRSLGALTNLWELTVTLKHCTGLTCIAELGRSLEALTNLWQLSVSLSCCTGITNIAELGCSMESLTDLQQLCVSLSGCTGLTSIAELGCSLGALTHLQQLNVYLGDCIGLTGISELGRSLGALTDLQQLTVSLECCTGLTSIAELGRSMEALTNLWQLSVSLECCTGITNIAELGCSMESLTDLQQLTVCLGGCTGLTSIAELGRSLGALTNLWQLKVHLGRCTGLTCIAELGRSLEALTNLQQLTVCLGRCTGVTCHAEVERRVEELTDLQQLTVNLEECRRLPPHLQHGFYNKAGLIFALQQ</sequence>
<dbReference type="EMBL" id="CAJNNW010031974">
    <property type="protein sequence ID" value="CAE8710336.1"/>
    <property type="molecule type" value="Genomic_DNA"/>
</dbReference>
<protein>
    <submittedName>
        <fullName evidence="2">Uncharacterized protein</fullName>
    </submittedName>
</protein>
<proteinExistence type="predicted"/>
<reference evidence="2" key="1">
    <citation type="submission" date="2021-02" db="EMBL/GenBank/DDBJ databases">
        <authorList>
            <person name="Dougan E. K."/>
            <person name="Rhodes N."/>
            <person name="Thang M."/>
            <person name="Chan C."/>
        </authorList>
    </citation>
    <scope>NUCLEOTIDE SEQUENCE</scope>
</reference>
<dbReference type="SUPFAM" id="SSF116846">
    <property type="entry name" value="MIT domain"/>
    <property type="match status" value="1"/>
</dbReference>
<evidence type="ECO:0000256" key="1">
    <source>
        <dbReference type="SAM" id="MobiDB-lite"/>
    </source>
</evidence>